<dbReference type="SUPFAM" id="SSF50044">
    <property type="entry name" value="SH3-domain"/>
    <property type="match status" value="1"/>
</dbReference>
<feature type="compositionally biased region" description="Basic and acidic residues" evidence="15">
    <location>
        <begin position="45"/>
        <end position="55"/>
    </location>
</feature>
<comment type="subunit">
    <text evidence="13">Interacts (via SH3 domain) with PEX14 (via SH3-binding motif); forming the PEX13-PEX14 docking complex.</text>
</comment>
<dbReference type="GO" id="GO:1990429">
    <property type="term" value="C:peroxisomal importomer complex"/>
    <property type="evidence" value="ECO:0007669"/>
    <property type="project" value="EnsemblFungi"/>
</dbReference>
<evidence type="ECO:0000256" key="2">
    <source>
        <dbReference type="ARBA" id="ARBA00006033"/>
    </source>
</evidence>
<evidence type="ECO:0000313" key="18">
    <source>
        <dbReference type="Proteomes" id="UP000054886"/>
    </source>
</evidence>
<dbReference type="GO" id="GO:0008320">
    <property type="term" value="F:protein transmembrane transporter activity"/>
    <property type="evidence" value="ECO:0007669"/>
    <property type="project" value="EnsemblFungi"/>
</dbReference>
<feature type="compositionally biased region" description="Polar residues" evidence="15">
    <location>
        <begin position="30"/>
        <end position="44"/>
    </location>
</feature>
<evidence type="ECO:0000256" key="12">
    <source>
        <dbReference type="ARBA" id="ARBA00034535"/>
    </source>
</evidence>
<evidence type="ECO:0000256" key="4">
    <source>
        <dbReference type="ARBA" id="ARBA00022448"/>
    </source>
</evidence>
<sequence length="391" mass="42873">MTYTETRPKPWETNGGTTAAVDRAFDIENEANNSLMSTRDTTTQESHEQGTREGSEPPEVVPRPPGLTNTMNGGVGTGMYNSGGYGYDSGMYGGGMYGNNGGMFGSMYSGAMNRYGGMYGGGYGNYGSFYNNGYNYGGAYGDMGGNGLEQIGESTRATFQLIESLIGAVTGFAQMLESTYMATHNSFFTMISVAEQFNYLKEVLGSAFGIFAIMKFLKRLLYFVTNGRLGSAPKRIQGGSNSGNSRLLEEFSRFGLNNDKAPARKITLKPLLFFLSAVFGFPYLLNKFIQKLQEVQQRNSIAMGKEGDGTIDPSKLEFARALYDFTPENPQIEITLKKGDLVAIISKADPLGRSSDWWKVRNRAGQNGYAPYNYLEIIKRVKKQESKTPPA</sequence>
<evidence type="ECO:0000256" key="3">
    <source>
        <dbReference type="ARBA" id="ARBA00022443"/>
    </source>
</evidence>
<dbReference type="GO" id="GO:0016560">
    <property type="term" value="P:protein import into peroxisome matrix, docking"/>
    <property type="evidence" value="ECO:0007669"/>
    <property type="project" value="EnsemblFungi"/>
</dbReference>
<keyword evidence="6" id="KW-0653">Protein transport</keyword>
<dbReference type="InterPro" id="IPR036028">
    <property type="entry name" value="SH3-like_dom_sf"/>
</dbReference>
<dbReference type="GO" id="GO:0005778">
    <property type="term" value="C:peroxisomal membrane"/>
    <property type="evidence" value="ECO:0007669"/>
    <property type="project" value="UniProtKB-SubCell"/>
</dbReference>
<dbReference type="VEuPathDB" id="FungiDB:CAGL0A04147g"/>
<dbReference type="Pfam" id="PF04088">
    <property type="entry name" value="Peroxin-13_N"/>
    <property type="match status" value="1"/>
</dbReference>
<proteinExistence type="inferred from homology"/>
<evidence type="ECO:0000256" key="14">
    <source>
        <dbReference type="PROSITE-ProRule" id="PRU00192"/>
    </source>
</evidence>
<keyword evidence="3 14" id="KW-0728">SH3 domain</keyword>
<dbReference type="Proteomes" id="UP000054886">
    <property type="component" value="Unassembled WGS sequence"/>
</dbReference>
<dbReference type="FunFam" id="2.30.30.40:FF:000128">
    <property type="entry name" value="Peroxisomal membrane protein (Pex13)"/>
    <property type="match status" value="1"/>
</dbReference>
<feature type="region of interest" description="Disordered" evidence="15">
    <location>
        <begin position="1"/>
        <end position="74"/>
    </location>
</feature>
<gene>
    <name evidence="17" type="ORF">AO440_000118</name>
</gene>
<organism evidence="17 18">
    <name type="scientific">Candida glabrata</name>
    <name type="common">Yeast</name>
    <name type="synonym">Torulopsis glabrata</name>
    <dbReference type="NCBI Taxonomy" id="5478"/>
    <lineage>
        <taxon>Eukaryota</taxon>
        <taxon>Fungi</taxon>
        <taxon>Dikarya</taxon>
        <taxon>Ascomycota</taxon>
        <taxon>Saccharomycotina</taxon>
        <taxon>Saccharomycetes</taxon>
        <taxon>Saccharomycetales</taxon>
        <taxon>Saccharomycetaceae</taxon>
        <taxon>Nakaseomyces</taxon>
    </lineage>
</organism>
<dbReference type="PANTHER" id="PTHR19332">
    <property type="entry name" value="PEROXISOMAL MEMBRANE PROTEIN PEX13"/>
    <property type="match status" value="1"/>
</dbReference>
<name>A0A0W0CN55_CANGB</name>
<evidence type="ECO:0000256" key="9">
    <source>
        <dbReference type="ARBA" id="ARBA00023136"/>
    </source>
</evidence>
<dbReference type="Gene3D" id="2.30.30.40">
    <property type="entry name" value="SH3 Domains"/>
    <property type="match status" value="1"/>
</dbReference>
<feature type="compositionally biased region" description="Basic and acidic residues" evidence="15">
    <location>
        <begin position="1"/>
        <end position="10"/>
    </location>
</feature>
<evidence type="ECO:0000256" key="5">
    <source>
        <dbReference type="ARBA" id="ARBA00022692"/>
    </source>
</evidence>
<dbReference type="PROSITE" id="PS50002">
    <property type="entry name" value="SH3"/>
    <property type="match status" value="1"/>
</dbReference>
<evidence type="ECO:0000256" key="13">
    <source>
        <dbReference type="ARBA" id="ARBA00065871"/>
    </source>
</evidence>
<evidence type="ECO:0000256" key="7">
    <source>
        <dbReference type="ARBA" id="ARBA00022989"/>
    </source>
</evidence>
<evidence type="ECO:0000256" key="8">
    <source>
        <dbReference type="ARBA" id="ARBA00023010"/>
    </source>
</evidence>
<evidence type="ECO:0000313" key="17">
    <source>
        <dbReference type="EMBL" id="KTA97725.1"/>
    </source>
</evidence>
<evidence type="ECO:0000256" key="6">
    <source>
        <dbReference type="ARBA" id="ARBA00022927"/>
    </source>
</evidence>
<dbReference type="CDD" id="cd11771">
    <property type="entry name" value="SH3_Pex13p_fungal"/>
    <property type="match status" value="1"/>
</dbReference>
<evidence type="ECO:0000256" key="11">
    <source>
        <dbReference type="ARBA" id="ARBA00029693"/>
    </source>
</evidence>
<dbReference type="InterPro" id="IPR007223">
    <property type="entry name" value="Peroxin-13_N"/>
</dbReference>
<feature type="domain" description="SH3" evidence="16">
    <location>
        <begin position="314"/>
        <end position="380"/>
    </location>
</feature>
<comment type="caution">
    <text evidence="17">The sequence shown here is derived from an EMBL/GenBank/DDBJ whole genome shotgun (WGS) entry which is preliminary data.</text>
</comment>
<keyword evidence="9" id="KW-0472">Membrane</keyword>
<protein>
    <recommendedName>
        <fullName evidence="12">Peroxisomal membrane protein PEX13</fullName>
    </recommendedName>
    <alternativeName>
        <fullName evidence="11">Peroxin-13</fullName>
    </alternativeName>
</protein>
<dbReference type="EMBL" id="LLZZ01000157">
    <property type="protein sequence ID" value="KTA97725.1"/>
    <property type="molecule type" value="Genomic_DNA"/>
</dbReference>
<dbReference type="GO" id="GO:0030674">
    <property type="term" value="F:protein-macromolecule adaptor activity"/>
    <property type="evidence" value="ECO:0007669"/>
    <property type="project" value="EnsemblFungi"/>
</dbReference>
<comment type="subcellular location">
    <subcellularLocation>
        <location evidence="1">Peroxisome membrane</location>
        <topology evidence="1">Single-pass membrane protein</topology>
    </subcellularLocation>
</comment>
<dbReference type="InterPro" id="IPR035463">
    <property type="entry name" value="Pex13"/>
</dbReference>
<reference evidence="17 18" key="1">
    <citation type="submission" date="2015-10" db="EMBL/GenBank/DDBJ databases">
        <title>Draft genomes sequences of Candida glabrata isolates 1A, 1B, 2A, 2B, 3A and 3B.</title>
        <authorList>
            <person name="Haavelsrud O.E."/>
            <person name="Gaustad P."/>
        </authorList>
    </citation>
    <scope>NUCLEOTIDE SEQUENCE [LARGE SCALE GENOMIC DNA]</scope>
    <source>
        <strain evidence="17">910700640</strain>
    </source>
</reference>
<evidence type="ECO:0000256" key="1">
    <source>
        <dbReference type="ARBA" id="ARBA00004549"/>
    </source>
</evidence>
<dbReference type="Pfam" id="PF00018">
    <property type="entry name" value="SH3_1"/>
    <property type="match status" value="1"/>
</dbReference>
<dbReference type="PANTHER" id="PTHR19332:SF1">
    <property type="entry name" value="PEROXISOMAL MEMBRANE PROTEIN PEX13"/>
    <property type="match status" value="1"/>
</dbReference>
<dbReference type="VEuPathDB" id="FungiDB:GWK60_A04037"/>
<accession>A0A0W0CN55</accession>
<keyword evidence="4" id="KW-0813">Transport</keyword>
<evidence type="ECO:0000256" key="15">
    <source>
        <dbReference type="SAM" id="MobiDB-lite"/>
    </source>
</evidence>
<dbReference type="VEuPathDB" id="FungiDB:B1J91_A04147g"/>
<dbReference type="InterPro" id="IPR001452">
    <property type="entry name" value="SH3_domain"/>
</dbReference>
<evidence type="ECO:0000256" key="10">
    <source>
        <dbReference type="ARBA" id="ARBA00023140"/>
    </source>
</evidence>
<keyword evidence="7" id="KW-1133">Transmembrane helix</keyword>
<dbReference type="PRINTS" id="PR00452">
    <property type="entry name" value="SH3DOMAIN"/>
</dbReference>
<evidence type="ECO:0000259" key="16">
    <source>
        <dbReference type="PROSITE" id="PS50002"/>
    </source>
</evidence>
<dbReference type="VEuPathDB" id="FungiDB:GVI51_A03993"/>
<keyword evidence="5" id="KW-0812">Transmembrane</keyword>
<dbReference type="SMART" id="SM00326">
    <property type="entry name" value="SH3"/>
    <property type="match status" value="1"/>
</dbReference>
<keyword evidence="10" id="KW-0576">Peroxisome</keyword>
<keyword evidence="8" id="KW-0811">Translocation</keyword>
<comment type="similarity">
    <text evidence="2">Belongs to the peroxin-13 family.</text>
</comment>
<dbReference type="AlphaFoldDB" id="A0A0W0CN55"/>